<gene>
    <name evidence="9" type="ORF">FRZ67_00145</name>
</gene>
<dbReference type="CDD" id="cd00082">
    <property type="entry name" value="HisKA"/>
    <property type="match status" value="1"/>
</dbReference>
<keyword evidence="4" id="KW-0808">Transferase</keyword>
<dbReference type="Pfam" id="PF02518">
    <property type="entry name" value="HATPase_c"/>
    <property type="match status" value="1"/>
</dbReference>
<dbReference type="Proteomes" id="UP000321533">
    <property type="component" value="Chromosome"/>
</dbReference>
<evidence type="ECO:0000256" key="3">
    <source>
        <dbReference type="ARBA" id="ARBA00022553"/>
    </source>
</evidence>
<dbReference type="Gene3D" id="3.30.450.20">
    <property type="entry name" value="PAS domain"/>
    <property type="match status" value="1"/>
</dbReference>
<dbReference type="Gene3D" id="3.30.565.10">
    <property type="entry name" value="Histidine kinase-like ATPase, C-terminal domain"/>
    <property type="match status" value="1"/>
</dbReference>
<evidence type="ECO:0000313" key="10">
    <source>
        <dbReference type="Proteomes" id="UP000321533"/>
    </source>
</evidence>
<keyword evidence="10" id="KW-1185">Reference proteome</keyword>
<dbReference type="SMART" id="SM00388">
    <property type="entry name" value="HisKA"/>
    <property type="match status" value="1"/>
</dbReference>
<dbReference type="CDD" id="cd00130">
    <property type="entry name" value="PAS"/>
    <property type="match status" value="1"/>
</dbReference>
<keyword evidence="5" id="KW-0418">Kinase</keyword>
<evidence type="ECO:0000313" key="9">
    <source>
        <dbReference type="EMBL" id="QEC65788.1"/>
    </source>
</evidence>
<dbReference type="InterPro" id="IPR005467">
    <property type="entry name" value="His_kinase_dom"/>
</dbReference>
<organism evidence="9 10">
    <name type="scientific">Panacibacter ginsenosidivorans</name>
    <dbReference type="NCBI Taxonomy" id="1813871"/>
    <lineage>
        <taxon>Bacteria</taxon>
        <taxon>Pseudomonadati</taxon>
        <taxon>Bacteroidota</taxon>
        <taxon>Chitinophagia</taxon>
        <taxon>Chitinophagales</taxon>
        <taxon>Chitinophagaceae</taxon>
        <taxon>Panacibacter</taxon>
    </lineage>
</organism>
<dbReference type="SUPFAM" id="SSF55874">
    <property type="entry name" value="ATPase domain of HSP90 chaperone/DNA topoisomerase II/histidine kinase"/>
    <property type="match status" value="1"/>
</dbReference>
<evidence type="ECO:0000256" key="2">
    <source>
        <dbReference type="ARBA" id="ARBA00012438"/>
    </source>
</evidence>
<evidence type="ECO:0000259" key="7">
    <source>
        <dbReference type="PROSITE" id="PS50109"/>
    </source>
</evidence>
<feature type="coiled-coil region" evidence="6">
    <location>
        <begin position="129"/>
        <end position="178"/>
    </location>
</feature>
<dbReference type="InterPro" id="IPR004358">
    <property type="entry name" value="Sig_transdc_His_kin-like_C"/>
</dbReference>
<dbReference type="InterPro" id="IPR000014">
    <property type="entry name" value="PAS"/>
</dbReference>
<dbReference type="InterPro" id="IPR035965">
    <property type="entry name" value="PAS-like_dom_sf"/>
</dbReference>
<dbReference type="SUPFAM" id="SSF55785">
    <property type="entry name" value="PYP-like sensor domain (PAS domain)"/>
    <property type="match status" value="1"/>
</dbReference>
<dbReference type="InterPro" id="IPR036097">
    <property type="entry name" value="HisK_dim/P_sf"/>
</dbReference>
<evidence type="ECO:0000256" key="4">
    <source>
        <dbReference type="ARBA" id="ARBA00022679"/>
    </source>
</evidence>
<dbReference type="NCBIfam" id="TIGR00229">
    <property type="entry name" value="sensory_box"/>
    <property type="match status" value="1"/>
</dbReference>
<dbReference type="GO" id="GO:0009927">
    <property type="term" value="F:histidine phosphotransfer kinase activity"/>
    <property type="evidence" value="ECO:0007669"/>
    <property type="project" value="TreeGrafter"/>
</dbReference>
<accession>A0A5B8V3Q0</accession>
<dbReference type="SMART" id="SM00387">
    <property type="entry name" value="HATPase_c"/>
    <property type="match status" value="1"/>
</dbReference>
<dbReference type="PANTHER" id="PTHR43047">
    <property type="entry name" value="TWO-COMPONENT HISTIDINE PROTEIN KINASE"/>
    <property type="match status" value="1"/>
</dbReference>
<dbReference type="Pfam" id="PF13426">
    <property type="entry name" value="PAS_9"/>
    <property type="match status" value="1"/>
</dbReference>
<comment type="catalytic activity">
    <reaction evidence="1">
        <text>ATP + protein L-histidine = ADP + protein N-phospho-L-histidine.</text>
        <dbReference type="EC" id="2.7.13.3"/>
    </reaction>
</comment>
<dbReference type="CDD" id="cd00075">
    <property type="entry name" value="HATPase"/>
    <property type="match status" value="1"/>
</dbReference>
<dbReference type="InterPro" id="IPR036890">
    <property type="entry name" value="HATPase_C_sf"/>
</dbReference>
<dbReference type="InterPro" id="IPR003661">
    <property type="entry name" value="HisK_dim/P_dom"/>
</dbReference>
<dbReference type="PRINTS" id="PR00344">
    <property type="entry name" value="BCTRLSENSOR"/>
</dbReference>
<dbReference type="EC" id="2.7.13.3" evidence="2"/>
<evidence type="ECO:0000256" key="1">
    <source>
        <dbReference type="ARBA" id="ARBA00000085"/>
    </source>
</evidence>
<evidence type="ECO:0000256" key="5">
    <source>
        <dbReference type="ARBA" id="ARBA00022777"/>
    </source>
</evidence>
<dbReference type="KEGG" id="pgin:FRZ67_00145"/>
<evidence type="ECO:0000259" key="8">
    <source>
        <dbReference type="PROSITE" id="PS50112"/>
    </source>
</evidence>
<feature type="domain" description="PAS" evidence="8">
    <location>
        <begin position="11"/>
        <end position="64"/>
    </location>
</feature>
<dbReference type="Gene3D" id="1.10.287.130">
    <property type="match status" value="1"/>
</dbReference>
<keyword evidence="6" id="KW-0175">Coiled coil</keyword>
<dbReference type="EMBL" id="CP042435">
    <property type="protein sequence ID" value="QEC65788.1"/>
    <property type="molecule type" value="Genomic_DNA"/>
</dbReference>
<dbReference type="Pfam" id="PF00512">
    <property type="entry name" value="HisKA"/>
    <property type="match status" value="1"/>
</dbReference>
<name>A0A5B8V3Q0_9BACT</name>
<evidence type="ECO:0000256" key="6">
    <source>
        <dbReference type="SAM" id="Coils"/>
    </source>
</evidence>
<dbReference type="PROSITE" id="PS50109">
    <property type="entry name" value="HIS_KIN"/>
    <property type="match status" value="1"/>
</dbReference>
<dbReference type="PROSITE" id="PS50112">
    <property type="entry name" value="PAS"/>
    <property type="match status" value="1"/>
</dbReference>
<feature type="domain" description="Histidine kinase" evidence="7">
    <location>
        <begin position="188"/>
        <end position="403"/>
    </location>
</feature>
<dbReference type="SUPFAM" id="SSF47384">
    <property type="entry name" value="Homodimeric domain of signal transducing histidine kinase"/>
    <property type="match status" value="1"/>
</dbReference>
<sequence length="404" mass="46239">MPHSVKNKKESSNYFEAIFNYATMGIIIVDFSGTITAINPFALQEFGYADDELTGRPIDLLIPERFRKDHAVYHVEYFKDPKSRPMHSGKDLFAIKKDGTELPVEITLSYFNKNNEKFVMAFINNISERKQAEAEIIKLHDELESTVEQRTLELTHAMRQLEISKEELSRSLKKEKELNELKSRFVTTASHEFRTPLSTILSSAYLIDKYTTTESQPKREIHLQRIVSSVNILIDILNDFLSVGKIEEGKAEVKITRFNIKELTATIKEEIKDNLKKQQQITYRHEGDLFAQLDASFLKHIIMNLVSNASKFSSETGIIEIKTSCINNKVTLSVKDNGIGISKEDQRHLTKRFFRGTNAVNIQGTGLGLHIVSRYAELMNGTLQCKSELEKGTEFIIIFYTQKS</sequence>
<dbReference type="PANTHER" id="PTHR43047:SF72">
    <property type="entry name" value="OSMOSENSING HISTIDINE PROTEIN KINASE SLN1"/>
    <property type="match status" value="1"/>
</dbReference>
<reference evidence="9 10" key="1">
    <citation type="journal article" date="2016" name="Int. J. Syst. Evol. Microbiol.">
        <title>Panacibacter ginsenosidivorans gen. nov., sp. nov., with ginsenoside converting activity isolated from soil of a ginseng field.</title>
        <authorList>
            <person name="Siddiqi M.Z."/>
            <person name="Muhammad Shafi S."/>
            <person name="Choi K.D."/>
            <person name="Im W.T."/>
        </authorList>
    </citation>
    <scope>NUCLEOTIDE SEQUENCE [LARGE SCALE GENOMIC DNA]</scope>
    <source>
        <strain evidence="9 10">Gsoil1550</strain>
    </source>
</reference>
<dbReference type="OrthoDB" id="9808408at2"/>
<protein>
    <recommendedName>
        <fullName evidence="2">histidine kinase</fullName>
        <ecNumber evidence="2">2.7.13.3</ecNumber>
    </recommendedName>
</protein>
<dbReference type="AlphaFoldDB" id="A0A5B8V3Q0"/>
<dbReference type="SMART" id="SM00091">
    <property type="entry name" value="PAS"/>
    <property type="match status" value="1"/>
</dbReference>
<keyword evidence="3" id="KW-0597">Phosphoprotein</keyword>
<proteinExistence type="predicted"/>
<dbReference type="InterPro" id="IPR003594">
    <property type="entry name" value="HATPase_dom"/>
</dbReference>
<dbReference type="GO" id="GO:0005886">
    <property type="term" value="C:plasma membrane"/>
    <property type="evidence" value="ECO:0007669"/>
    <property type="project" value="TreeGrafter"/>
</dbReference>
<dbReference type="RefSeq" id="WP_147187588.1">
    <property type="nucleotide sequence ID" value="NZ_CP042435.1"/>
</dbReference>
<dbReference type="GO" id="GO:0000155">
    <property type="term" value="F:phosphorelay sensor kinase activity"/>
    <property type="evidence" value="ECO:0007669"/>
    <property type="project" value="InterPro"/>
</dbReference>